<accession>A0A3N3ZT06</accession>
<dbReference type="OrthoDB" id="5185234at2"/>
<feature type="transmembrane region" description="Helical" evidence="6">
    <location>
        <begin position="111"/>
        <end position="130"/>
    </location>
</feature>
<dbReference type="RefSeq" id="WP_123825301.1">
    <property type="nucleotide sequence ID" value="NZ_RKMF01000009.1"/>
</dbReference>
<feature type="transmembrane region" description="Helical" evidence="6">
    <location>
        <begin position="283"/>
        <end position="309"/>
    </location>
</feature>
<evidence type="ECO:0000256" key="3">
    <source>
        <dbReference type="ARBA" id="ARBA00022692"/>
    </source>
</evidence>
<keyword evidence="4 6" id="KW-1133">Transmembrane helix</keyword>
<evidence type="ECO:0000256" key="6">
    <source>
        <dbReference type="SAM" id="Phobius"/>
    </source>
</evidence>
<feature type="transmembrane region" description="Helical" evidence="6">
    <location>
        <begin position="136"/>
        <end position="155"/>
    </location>
</feature>
<evidence type="ECO:0000256" key="2">
    <source>
        <dbReference type="ARBA" id="ARBA00022475"/>
    </source>
</evidence>
<keyword evidence="5 6" id="KW-0472">Membrane</keyword>
<evidence type="ECO:0000313" key="8">
    <source>
        <dbReference type="EMBL" id="ROZ63079.1"/>
    </source>
</evidence>
<evidence type="ECO:0000259" key="7">
    <source>
        <dbReference type="Pfam" id="PF00482"/>
    </source>
</evidence>
<dbReference type="EMBL" id="RKMF01000009">
    <property type="protein sequence ID" value="ROZ63079.1"/>
    <property type="molecule type" value="Genomic_DNA"/>
</dbReference>
<dbReference type="PANTHER" id="PTHR35007:SF2">
    <property type="entry name" value="PILUS ASSEMBLE PROTEIN"/>
    <property type="match status" value="1"/>
</dbReference>
<name>A0A3N3ZT06_9MICC</name>
<reference evidence="8 9" key="1">
    <citation type="submission" date="2018-10" db="EMBL/GenBank/DDBJ databases">
        <title>Kocuria sp. M5W7-7, whole genome shotgun sequence.</title>
        <authorList>
            <person name="Tuo L."/>
        </authorList>
    </citation>
    <scope>NUCLEOTIDE SEQUENCE [LARGE SCALE GENOMIC DNA]</scope>
    <source>
        <strain evidence="8 9">M5W7-7</strain>
    </source>
</reference>
<keyword evidence="3 6" id="KW-0812">Transmembrane</keyword>
<gene>
    <name evidence="8" type="ORF">EDL96_08235</name>
</gene>
<evidence type="ECO:0000313" key="9">
    <source>
        <dbReference type="Proteomes" id="UP000270616"/>
    </source>
</evidence>
<feature type="transmembrane region" description="Helical" evidence="6">
    <location>
        <begin position="6"/>
        <end position="26"/>
    </location>
</feature>
<evidence type="ECO:0000256" key="1">
    <source>
        <dbReference type="ARBA" id="ARBA00004651"/>
    </source>
</evidence>
<dbReference type="PANTHER" id="PTHR35007">
    <property type="entry name" value="INTEGRAL MEMBRANE PROTEIN-RELATED"/>
    <property type="match status" value="1"/>
</dbReference>
<evidence type="ECO:0000256" key="4">
    <source>
        <dbReference type="ARBA" id="ARBA00022989"/>
    </source>
</evidence>
<proteinExistence type="predicted"/>
<dbReference type="Pfam" id="PF00482">
    <property type="entry name" value="T2SSF"/>
    <property type="match status" value="1"/>
</dbReference>
<keyword evidence="9" id="KW-1185">Reference proteome</keyword>
<keyword evidence="2" id="KW-1003">Cell membrane</keyword>
<dbReference type="InterPro" id="IPR018076">
    <property type="entry name" value="T2SS_GspF_dom"/>
</dbReference>
<dbReference type="AlphaFoldDB" id="A0A3N3ZT06"/>
<protein>
    <submittedName>
        <fullName evidence="8">Pilus assembly protein TadB</fullName>
    </submittedName>
</protein>
<evidence type="ECO:0000256" key="5">
    <source>
        <dbReference type="ARBA" id="ARBA00023136"/>
    </source>
</evidence>
<dbReference type="Proteomes" id="UP000270616">
    <property type="component" value="Unassembled WGS sequence"/>
</dbReference>
<comment type="subcellular location">
    <subcellularLocation>
        <location evidence="1">Cell membrane</location>
        <topology evidence="1">Multi-pass membrane protein</topology>
    </subcellularLocation>
</comment>
<feature type="domain" description="Type II secretion system protein GspF" evidence="7">
    <location>
        <begin position="178"/>
        <end position="301"/>
    </location>
</feature>
<dbReference type="Gene3D" id="1.20.81.30">
    <property type="entry name" value="Type II secretion system (T2SS), domain F"/>
    <property type="match status" value="1"/>
</dbReference>
<comment type="caution">
    <text evidence="8">The sequence shown here is derived from an EMBL/GenBank/DDBJ whole genome shotgun (WGS) entry which is preliminary data.</text>
</comment>
<organism evidence="8 9">
    <name type="scientific">Kocuria soli</name>
    <dbReference type="NCBI Taxonomy" id="2485125"/>
    <lineage>
        <taxon>Bacteria</taxon>
        <taxon>Bacillati</taxon>
        <taxon>Actinomycetota</taxon>
        <taxon>Actinomycetes</taxon>
        <taxon>Micrococcales</taxon>
        <taxon>Micrococcaceae</taxon>
        <taxon>Kocuria</taxon>
    </lineage>
</organism>
<dbReference type="InterPro" id="IPR042094">
    <property type="entry name" value="T2SS_GspF_sf"/>
</dbReference>
<sequence>MNLPLVIPLVLGIVLSWGLWLILMPAPSEEGRKLTRRVLAQMRASDATVRHAEQLRARRDRGALGIAGHLIAPLTGAWERWSSGDSLRQLRGKLEREGAQRTVSDYRAEQVLAVLAGTVLGLVWGVAAVLRFGAPIAAVAVVAAGGAFAGAWWRGWWLNQRIASREARMLAEFPAVAEILALSVGAGESTLGALERVGRVADGVLAEQFRAVLVRTKSGVPLVQALQEFSDRVGVSHVSRFVDGIVVALERGTPLAEVLRAQAQDVRDEDKRDLMEIAGRKEIAMMVPLVFLVLPLSVLFAVFPGIAVLRLEL</sequence>
<dbReference type="GO" id="GO:0005886">
    <property type="term" value="C:plasma membrane"/>
    <property type="evidence" value="ECO:0007669"/>
    <property type="project" value="UniProtKB-SubCell"/>
</dbReference>